<evidence type="ECO:0000313" key="2">
    <source>
        <dbReference type="Proteomes" id="UP000006643"/>
    </source>
</evidence>
<dbReference type="KEGG" id="pif:PITG_21916"/>
<dbReference type="VEuPathDB" id="FungiDB:PITG_21916"/>
<reference evidence="2" key="1">
    <citation type="journal article" date="2009" name="Nature">
        <title>Genome sequence and analysis of the Irish potato famine pathogen Phytophthora infestans.</title>
        <authorList>
            <consortium name="The Broad Institute Genome Sequencing Platform"/>
            <person name="Haas B.J."/>
            <person name="Kamoun S."/>
            <person name="Zody M.C."/>
            <person name="Jiang R.H."/>
            <person name="Handsaker R.E."/>
            <person name="Cano L.M."/>
            <person name="Grabherr M."/>
            <person name="Kodira C.D."/>
            <person name="Raffaele S."/>
            <person name="Torto-Alalibo T."/>
            <person name="Bozkurt T.O."/>
            <person name="Ah-Fong A.M."/>
            <person name="Alvarado L."/>
            <person name="Anderson V.L."/>
            <person name="Armstrong M.R."/>
            <person name="Avrova A."/>
            <person name="Baxter L."/>
            <person name="Beynon J."/>
            <person name="Boevink P.C."/>
            <person name="Bollmann S.R."/>
            <person name="Bos J.I."/>
            <person name="Bulone V."/>
            <person name="Cai G."/>
            <person name="Cakir C."/>
            <person name="Carrington J.C."/>
            <person name="Chawner M."/>
            <person name="Conti L."/>
            <person name="Costanzo S."/>
            <person name="Ewan R."/>
            <person name="Fahlgren N."/>
            <person name="Fischbach M.A."/>
            <person name="Fugelstad J."/>
            <person name="Gilroy E.M."/>
            <person name="Gnerre S."/>
            <person name="Green P.J."/>
            <person name="Grenville-Briggs L.J."/>
            <person name="Griffith J."/>
            <person name="Grunwald N.J."/>
            <person name="Horn K."/>
            <person name="Horner N.R."/>
            <person name="Hu C.H."/>
            <person name="Huitema E."/>
            <person name="Jeong D.H."/>
            <person name="Jones A.M."/>
            <person name="Jones J.D."/>
            <person name="Jones R.W."/>
            <person name="Karlsson E.K."/>
            <person name="Kunjeti S.G."/>
            <person name="Lamour K."/>
            <person name="Liu Z."/>
            <person name="Ma L."/>
            <person name="Maclean D."/>
            <person name="Chibucos M.C."/>
            <person name="McDonald H."/>
            <person name="McWalters J."/>
            <person name="Meijer H.J."/>
            <person name="Morgan W."/>
            <person name="Morris P.F."/>
            <person name="Munro C.A."/>
            <person name="O'Neill K."/>
            <person name="Ospina-Giraldo M."/>
            <person name="Pinzon A."/>
            <person name="Pritchard L."/>
            <person name="Ramsahoye B."/>
            <person name="Ren Q."/>
            <person name="Restrepo S."/>
            <person name="Roy S."/>
            <person name="Sadanandom A."/>
            <person name="Savidor A."/>
            <person name="Schornack S."/>
            <person name="Schwartz D.C."/>
            <person name="Schumann U.D."/>
            <person name="Schwessinger B."/>
            <person name="Seyer L."/>
            <person name="Sharpe T."/>
            <person name="Silvar C."/>
            <person name="Song J."/>
            <person name="Studholme D.J."/>
            <person name="Sykes S."/>
            <person name="Thines M."/>
            <person name="van de Vondervoort P.J."/>
            <person name="Phuntumart V."/>
            <person name="Wawra S."/>
            <person name="Weide R."/>
            <person name="Win J."/>
            <person name="Young C."/>
            <person name="Zhou S."/>
            <person name="Fry W."/>
            <person name="Meyers B.C."/>
            <person name="van West P."/>
            <person name="Ristaino J."/>
            <person name="Govers F."/>
            <person name="Birch P.R."/>
            <person name="Whisson S.C."/>
            <person name="Judelson H.S."/>
            <person name="Nusbaum C."/>
        </authorList>
    </citation>
    <scope>NUCLEOTIDE SEQUENCE [LARGE SCALE GENOMIC DNA]</scope>
    <source>
        <strain evidence="2">T30-4</strain>
    </source>
</reference>
<dbReference type="RefSeq" id="XP_002996885.1">
    <property type="nucleotide sequence ID" value="XM_002996839.1"/>
</dbReference>
<accession>D0P4R6</accession>
<dbReference type="HOGENOM" id="CLU_1985948_0_0_1"/>
<dbReference type="Proteomes" id="UP000006643">
    <property type="component" value="Unassembled WGS sequence"/>
</dbReference>
<dbReference type="InParanoid" id="D0P4R6"/>
<gene>
    <name evidence="1" type="ORF">PITG_21916</name>
</gene>
<dbReference type="GeneID" id="9473565"/>
<protein>
    <submittedName>
        <fullName evidence="1">Uncharacterized protein</fullName>
    </submittedName>
</protein>
<organism evidence="1 2">
    <name type="scientific">Phytophthora infestans (strain T30-4)</name>
    <name type="common">Potato late blight agent</name>
    <dbReference type="NCBI Taxonomy" id="403677"/>
    <lineage>
        <taxon>Eukaryota</taxon>
        <taxon>Sar</taxon>
        <taxon>Stramenopiles</taxon>
        <taxon>Oomycota</taxon>
        <taxon>Peronosporomycetes</taxon>
        <taxon>Peronosporales</taxon>
        <taxon>Peronosporaceae</taxon>
        <taxon>Phytophthora</taxon>
    </lineage>
</organism>
<dbReference type="OMA" id="CARISWN"/>
<name>D0P4R6_PHYIT</name>
<sequence>MSAMVSGMPAAPELALHSVRISSRWEMATSTVMSLRYTASLLTWIPTMCSLCTIPVSSSVLNAAFSVSKLDADESTHMPSSILRPASMAAGTTALAWSHKASSEAICEAGLHFSLAGAQSGPARML</sequence>
<dbReference type="AlphaFoldDB" id="D0P4R6"/>
<evidence type="ECO:0000313" key="1">
    <source>
        <dbReference type="EMBL" id="EEY68898.1"/>
    </source>
</evidence>
<dbReference type="EMBL" id="DS028864">
    <property type="protein sequence ID" value="EEY68898.1"/>
    <property type="molecule type" value="Genomic_DNA"/>
</dbReference>
<dbReference type="eggNOG" id="ENOG502T1UV">
    <property type="taxonomic scope" value="Eukaryota"/>
</dbReference>
<proteinExistence type="predicted"/>
<keyword evidence="2" id="KW-1185">Reference proteome</keyword>